<organism evidence="1 2">
    <name type="scientific">Chondromyces crocatus</name>
    <dbReference type="NCBI Taxonomy" id="52"/>
    <lineage>
        <taxon>Bacteria</taxon>
        <taxon>Pseudomonadati</taxon>
        <taxon>Myxococcota</taxon>
        <taxon>Polyangia</taxon>
        <taxon>Polyangiales</taxon>
        <taxon>Polyangiaceae</taxon>
        <taxon>Chondromyces</taxon>
    </lineage>
</organism>
<protein>
    <submittedName>
        <fullName evidence="1">Uncharacterized protein</fullName>
    </submittedName>
</protein>
<gene>
    <name evidence="1" type="ORF">CMC5_077460</name>
</gene>
<keyword evidence="2" id="KW-1185">Reference proteome</keyword>
<accession>A0A0K1ERR8</accession>
<evidence type="ECO:0000313" key="1">
    <source>
        <dbReference type="EMBL" id="AKT43514.1"/>
    </source>
</evidence>
<sequence length="388" mass="41882">MTTTFAALLFRPAEVPERALSQGFAVALGGWDVPAPRLMVAPLPGLPGWSAAFYASGRKVLRGAEEEEFEHACELFEDELPPALGVLDAAAALGHADAVLYAITYTEGALHDDGWRFDARGVERYFVHEEDEGVEVGFETPEAGGAKLLEVPSTSDDSDDDEVAPQVIETAAKPHRGSTFLSKELGVAVVPALVGALFMADRRVDVRLVGADAAAIEEQVRRLNSALRRVDGRGAVASPPQVAEVIAPDTYRAFARVYDWADPADPRDLYRELAIGRVEGALRFLRAEDYQAFEADPTLRSAAQQGWYPIAQLTGSALTGASSQGVLALASDGDRLALLRPQGRIEEAGPRFGELLQYLALGWSKRNDAEEDLIGALMLRARLRVETT</sequence>
<dbReference type="RefSeq" id="WP_050434970.1">
    <property type="nucleotide sequence ID" value="NZ_CP012159.1"/>
</dbReference>
<evidence type="ECO:0000313" key="2">
    <source>
        <dbReference type="Proteomes" id="UP000067626"/>
    </source>
</evidence>
<dbReference type="KEGG" id="ccro:CMC5_077460"/>
<dbReference type="Proteomes" id="UP000067626">
    <property type="component" value="Chromosome"/>
</dbReference>
<name>A0A0K1ERR8_CHOCO</name>
<reference evidence="1 2" key="1">
    <citation type="submission" date="2015-07" db="EMBL/GenBank/DDBJ databases">
        <title>Genome analysis of myxobacterium Chondromyces crocatus Cm c5 reveals a high potential for natural compound synthesis and the genetic basis for the loss of fruiting body formation.</title>
        <authorList>
            <person name="Zaburannyi N."/>
            <person name="Bunk B."/>
            <person name="Maier J."/>
            <person name="Overmann J."/>
            <person name="Mueller R."/>
        </authorList>
    </citation>
    <scope>NUCLEOTIDE SEQUENCE [LARGE SCALE GENOMIC DNA]</scope>
    <source>
        <strain evidence="1 2">Cm c5</strain>
    </source>
</reference>
<dbReference type="AlphaFoldDB" id="A0A0K1ERR8"/>
<dbReference type="EMBL" id="CP012159">
    <property type="protein sequence ID" value="AKT43514.1"/>
    <property type="molecule type" value="Genomic_DNA"/>
</dbReference>
<proteinExistence type="predicted"/>
<dbReference type="PATRIC" id="fig|52.7.peg.8519"/>
<dbReference type="STRING" id="52.CMC5_077460"/>
<dbReference type="OrthoDB" id="5497623at2"/>